<dbReference type="InterPro" id="IPR044068">
    <property type="entry name" value="CB"/>
</dbReference>
<gene>
    <name evidence="8" type="ORF">SORDD14_01770</name>
</gene>
<dbReference type="PANTHER" id="PTHR30349">
    <property type="entry name" value="PHAGE INTEGRASE-RELATED"/>
    <property type="match status" value="1"/>
</dbReference>
<dbReference type="InterPro" id="IPR050090">
    <property type="entry name" value="Tyrosine_recombinase_XerCD"/>
</dbReference>
<dbReference type="InterPro" id="IPR010998">
    <property type="entry name" value="Integrase_recombinase_N"/>
</dbReference>
<dbReference type="Proteomes" id="UP000070497">
    <property type="component" value="Unassembled WGS sequence"/>
</dbReference>
<evidence type="ECO:0000313" key="9">
    <source>
        <dbReference type="Proteomes" id="UP000070497"/>
    </source>
</evidence>
<feature type="domain" description="Core-binding (CB)" evidence="7">
    <location>
        <begin position="79"/>
        <end position="175"/>
    </location>
</feature>
<dbReference type="PANTHER" id="PTHR30349:SF64">
    <property type="entry name" value="PROPHAGE INTEGRASE INTD-RELATED"/>
    <property type="match status" value="1"/>
</dbReference>
<evidence type="ECO:0000256" key="1">
    <source>
        <dbReference type="ARBA" id="ARBA00008857"/>
    </source>
</evidence>
<feature type="domain" description="Tyr recombinase" evidence="6">
    <location>
        <begin position="199"/>
        <end position="412"/>
    </location>
</feature>
<protein>
    <submittedName>
        <fullName evidence="8">Integrase</fullName>
    </submittedName>
</protein>
<dbReference type="GO" id="GO:0003677">
    <property type="term" value="F:DNA binding"/>
    <property type="evidence" value="ECO:0007669"/>
    <property type="project" value="UniProtKB-UniRule"/>
</dbReference>
<dbReference type="InterPro" id="IPR002104">
    <property type="entry name" value="Integrase_catalytic"/>
</dbReference>
<dbReference type="GO" id="GO:0006310">
    <property type="term" value="P:DNA recombination"/>
    <property type="evidence" value="ECO:0007669"/>
    <property type="project" value="UniProtKB-KW"/>
</dbReference>
<name>A0A139NV27_STROR</name>
<dbReference type="Pfam" id="PF14659">
    <property type="entry name" value="Phage_int_SAM_3"/>
    <property type="match status" value="1"/>
</dbReference>
<sequence>METETIIHTGKKVIKKIKKDKSISYTLKGAFLGKDIKTGKQVTTTITAKTLKQLDRAIIQARLEFERNGSTREKVIVIDTLEDLAEEWFKSYKTWVNSHNTLNRVRGYLDNYIIPKFGDYKPDKIESADIQLWLNSLAKKSKESIESGVKRADKGSAKDFGAVIHKLKDIFDYGITNYGLITNPVVSVKIPPKPKSNKQRIMVLHDDSLVVWLNYLESLDNTRVNRRFKLICNTLTLLASALRINELLALTIDDLDFENSSINVSKTLMWKTANKKDGTKGEVICKATPKTDAGNRSVPVPLSIIEKLIDFHNEMNKYLELHNRHRTKLIFPTIYGNYMCDRNERTTLKKRLVGLGLPNYGFHLFRHTHASMLLNAGTNWKELQVRMGHKSISTTMDTYAELAPQRKLEAVGIYLEKIAELTR</sequence>
<keyword evidence="2" id="KW-0229">DNA integration</keyword>
<evidence type="ECO:0000256" key="4">
    <source>
        <dbReference type="ARBA" id="ARBA00023172"/>
    </source>
</evidence>
<dbReference type="Gene3D" id="1.10.150.130">
    <property type="match status" value="1"/>
</dbReference>
<dbReference type="Pfam" id="PF00589">
    <property type="entry name" value="Phage_integrase"/>
    <property type="match status" value="1"/>
</dbReference>
<comment type="caution">
    <text evidence="8">The sequence shown here is derived from an EMBL/GenBank/DDBJ whole genome shotgun (WGS) entry which is preliminary data.</text>
</comment>
<keyword evidence="3 5" id="KW-0238">DNA-binding</keyword>
<dbReference type="RefSeq" id="WP_061420240.1">
    <property type="nucleotide sequence ID" value="NZ_KQ969340.1"/>
</dbReference>
<reference evidence="8 9" key="1">
    <citation type="submission" date="2016-01" db="EMBL/GenBank/DDBJ databases">
        <title>Highly variable Streptococcus oralis are common among viridans streptococci isolated from primates.</title>
        <authorList>
            <person name="Denapaite D."/>
            <person name="Rieger M."/>
            <person name="Koendgen S."/>
            <person name="Brueckner R."/>
            <person name="Ochigava I."/>
            <person name="Kappeler P."/>
            <person name="Maetz-Rensing K."/>
            <person name="Leendertz F."/>
            <person name="Hakenbeck R."/>
        </authorList>
    </citation>
    <scope>NUCLEOTIDE SEQUENCE [LARGE SCALE GENOMIC DNA]</scope>
    <source>
        <strain evidence="8 9">DD14</strain>
    </source>
</reference>
<dbReference type="PATRIC" id="fig|1303.77.peg.1963"/>
<evidence type="ECO:0000259" key="6">
    <source>
        <dbReference type="PROSITE" id="PS51898"/>
    </source>
</evidence>
<dbReference type="SUPFAM" id="SSF56349">
    <property type="entry name" value="DNA breaking-rejoining enzymes"/>
    <property type="match status" value="1"/>
</dbReference>
<dbReference type="PROSITE" id="PS51900">
    <property type="entry name" value="CB"/>
    <property type="match status" value="1"/>
</dbReference>
<accession>A0A139NV27</accession>
<evidence type="ECO:0000256" key="5">
    <source>
        <dbReference type="PROSITE-ProRule" id="PRU01248"/>
    </source>
</evidence>
<dbReference type="AlphaFoldDB" id="A0A139NV27"/>
<dbReference type="InterPro" id="IPR011010">
    <property type="entry name" value="DNA_brk_join_enz"/>
</dbReference>
<dbReference type="PROSITE" id="PS51898">
    <property type="entry name" value="TYR_RECOMBINASE"/>
    <property type="match status" value="1"/>
</dbReference>
<dbReference type="EMBL" id="LQRI01000219">
    <property type="protein sequence ID" value="KXT79544.1"/>
    <property type="molecule type" value="Genomic_DNA"/>
</dbReference>
<dbReference type="InterPro" id="IPR013762">
    <property type="entry name" value="Integrase-like_cat_sf"/>
</dbReference>
<evidence type="ECO:0000259" key="7">
    <source>
        <dbReference type="PROSITE" id="PS51900"/>
    </source>
</evidence>
<keyword evidence="4" id="KW-0233">DNA recombination</keyword>
<organism evidence="8 9">
    <name type="scientific">Streptococcus oralis</name>
    <dbReference type="NCBI Taxonomy" id="1303"/>
    <lineage>
        <taxon>Bacteria</taxon>
        <taxon>Bacillati</taxon>
        <taxon>Bacillota</taxon>
        <taxon>Bacilli</taxon>
        <taxon>Lactobacillales</taxon>
        <taxon>Streptococcaceae</taxon>
        <taxon>Streptococcus</taxon>
    </lineage>
</organism>
<dbReference type="Gene3D" id="1.10.443.10">
    <property type="entry name" value="Intergrase catalytic core"/>
    <property type="match status" value="1"/>
</dbReference>
<evidence type="ECO:0000256" key="3">
    <source>
        <dbReference type="ARBA" id="ARBA00023125"/>
    </source>
</evidence>
<evidence type="ECO:0000313" key="8">
    <source>
        <dbReference type="EMBL" id="KXT79544.1"/>
    </source>
</evidence>
<dbReference type="CDD" id="cd01189">
    <property type="entry name" value="INT_ICEBs1_C_like"/>
    <property type="match status" value="1"/>
</dbReference>
<evidence type="ECO:0000256" key="2">
    <source>
        <dbReference type="ARBA" id="ARBA00022908"/>
    </source>
</evidence>
<dbReference type="GO" id="GO:0015074">
    <property type="term" value="P:DNA integration"/>
    <property type="evidence" value="ECO:0007669"/>
    <property type="project" value="UniProtKB-KW"/>
</dbReference>
<dbReference type="InterPro" id="IPR004107">
    <property type="entry name" value="Integrase_SAM-like_N"/>
</dbReference>
<comment type="similarity">
    <text evidence="1">Belongs to the 'phage' integrase family.</text>
</comment>
<proteinExistence type="inferred from homology"/>